<dbReference type="CDD" id="cd12151">
    <property type="entry name" value="F1-ATPase_gamma"/>
    <property type="match status" value="1"/>
</dbReference>
<keyword evidence="8 10" id="KW-0139">CF(1)</keyword>
<dbReference type="NCBIfam" id="TIGR01146">
    <property type="entry name" value="ATPsyn_F1gamma"/>
    <property type="match status" value="1"/>
</dbReference>
<keyword evidence="5 10" id="KW-0375">Hydrogen ion transport</keyword>
<dbReference type="GO" id="GO:0005524">
    <property type="term" value="F:ATP binding"/>
    <property type="evidence" value="ECO:0007669"/>
    <property type="project" value="UniProtKB-UniRule"/>
</dbReference>
<keyword evidence="7 10" id="KW-0472">Membrane</keyword>
<dbReference type="PANTHER" id="PTHR11693:SF22">
    <property type="entry name" value="ATP SYNTHASE SUBUNIT GAMMA, MITOCHONDRIAL"/>
    <property type="match status" value="1"/>
</dbReference>
<dbReference type="InterPro" id="IPR000131">
    <property type="entry name" value="ATP_synth_F1_gsu"/>
</dbReference>
<evidence type="ECO:0000313" key="12">
    <source>
        <dbReference type="EMBL" id="GII90267.1"/>
    </source>
</evidence>
<dbReference type="Proteomes" id="UP000606172">
    <property type="component" value="Unassembled WGS sequence"/>
</dbReference>
<protein>
    <recommendedName>
        <fullName evidence="10">ATP synthase gamma chain</fullName>
    </recommendedName>
    <alternativeName>
        <fullName evidence="10">ATP synthase F1 sector gamma subunit</fullName>
    </alternativeName>
    <alternativeName>
        <fullName evidence="10">F-ATPase gamma subunit</fullName>
    </alternativeName>
</protein>
<keyword evidence="9 10" id="KW-0066">ATP synthesis</keyword>
<dbReference type="Gene3D" id="1.10.287.80">
    <property type="entry name" value="ATP synthase, gamma subunit, helix hairpin domain"/>
    <property type="match status" value="2"/>
</dbReference>
<dbReference type="InterPro" id="IPR035968">
    <property type="entry name" value="ATP_synth_F1_ATPase_gsu"/>
</dbReference>
<dbReference type="PANTHER" id="PTHR11693">
    <property type="entry name" value="ATP SYNTHASE GAMMA CHAIN"/>
    <property type="match status" value="1"/>
</dbReference>
<evidence type="ECO:0000256" key="2">
    <source>
        <dbReference type="ARBA" id="ARBA00004170"/>
    </source>
</evidence>
<dbReference type="NCBIfam" id="NF004145">
    <property type="entry name" value="PRK05621.1-2"/>
    <property type="match status" value="1"/>
</dbReference>
<evidence type="ECO:0000256" key="7">
    <source>
        <dbReference type="ARBA" id="ARBA00023136"/>
    </source>
</evidence>
<organism evidence="12 13">
    <name type="scientific">Sinosporangium siamense</name>
    <dbReference type="NCBI Taxonomy" id="1367973"/>
    <lineage>
        <taxon>Bacteria</taxon>
        <taxon>Bacillati</taxon>
        <taxon>Actinomycetota</taxon>
        <taxon>Actinomycetes</taxon>
        <taxon>Streptosporangiales</taxon>
        <taxon>Streptosporangiaceae</taxon>
        <taxon>Sinosporangium</taxon>
    </lineage>
</organism>
<keyword evidence="10" id="KW-1003">Cell membrane</keyword>
<dbReference type="HAMAP" id="MF_00815">
    <property type="entry name" value="ATP_synth_gamma_bact"/>
    <property type="match status" value="1"/>
</dbReference>
<dbReference type="PRINTS" id="PR00126">
    <property type="entry name" value="ATPASEGAMMA"/>
</dbReference>
<dbReference type="GO" id="GO:0042777">
    <property type="term" value="P:proton motive force-driven plasma membrane ATP synthesis"/>
    <property type="evidence" value="ECO:0007669"/>
    <property type="project" value="UniProtKB-UniRule"/>
</dbReference>
<comment type="similarity">
    <text evidence="3 10">Belongs to the ATPase gamma chain family.</text>
</comment>
<evidence type="ECO:0000256" key="3">
    <source>
        <dbReference type="ARBA" id="ARBA00007681"/>
    </source>
</evidence>
<dbReference type="SUPFAM" id="SSF52943">
    <property type="entry name" value="ATP synthase (F1-ATPase), gamma subunit"/>
    <property type="match status" value="1"/>
</dbReference>
<evidence type="ECO:0000256" key="8">
    <source>
        <dbReference type="ARBA" id="ARBA00023196"/>
    </source>
</evidence>
<name>A0A919RB59_9ACTN</name>
<dbReference type="EMBL" id="BOOW01000006">
    <property type="protein sequence ID" value="GII90267.1"/>
    <property type="molecule type" value="Genomic_DNA"/>
</dbReference>
<comment type="caution">
    <text evidence="12">The sequence shown here is derived from an EMBL/GenBank/DDBJ whole genome shotgun (WGS) entry which is preliminary data.</text>
</comment>
<keyword evidence="13" id="KW-1185">Reference proteome</keyword>
<comment type="subunit">
    <text evidence="10">F-type ATPases have 2 components, CF(1) - the catalytic core - and CF(0) - the membrane proton channel. CF(1) has five subunits: alpha(3), beta(3), gamma(1), delta(1), epsilon(1). CF(0) has three main subunits: a, b and c.</text>
</comment>
<evidence type="ECO:0000256" key="9">
    <source>
        <dbReference type="ARBA" id="ARBA00023310"/>
    </source>
</evidence>
<evidence type="ECO:0000256" key="6">
    <source>
        <dbReference type="ARBA" id="ARBA00023065"/>
    </source>
</evidence>
<keyword evidence="11" id="KW-0175">Coiled coil</keyword>
<keyword evidence="6 10" id="KW-0406">Ion transport</keyword>
<evidence type="ECO:0000313" key="13">
    <source>
        <dbReference type="Proteomes" id="UP000606172"/>
    </source>
</evidence>
<proteinExistence type="inferred from homology"/>
<dbReference type="Pfam" id="PF00231">
    <property type="entry name" value="ATP-synt"/>
    <property type="match status" value="1"/>
</dbReference>
<evidence type="ECO:0000256" key="4">
    <source>
        <dbReference type="ARBA" id="ARBA00022448"/>
    </source>
</evidence>
<evidence type="ECO:0000256" key="1">
    <source>
        <dbReference type="ARBA" id="ARBA00003456"/>
    </source>
</evidence>
<evidence type="ECO:0000256" key="11">
    <source>
        <dbReference type="SAM" id="Coils"/>
    </source>
</evidence>
<dbReference type="GO" id="GO:0045259">
    <property type="term" value="C:proton-transporting ATP synthase complex"/>
    <property type="evidence" value="ECO:0007669"/>
    <property type="project" value="UniProtKB-KW"/>
</dbReference>
<dbReference type="AlphaFoldDB" id="A0A919RB59"/>
<sequence length="304" mass="33600">MGAQLRAIRGRIKSIKSTAKITRAQKLIATSRVGKARERARAAEPYVREITRAASILVTHHTALTHPILNQQPDTSRVAVLVLTSDRGFCGAFNHDVIRHTEALGGLLRSQGKEPVFYIAGRRGADWFHFRGREVAREWSGFSGEPHYPIAAEVGQTLLDTFAMPTREGGVGEVHVIYNRFVSMLRQQVTAHRILPIEIEEHEREDAPPPGIPEAPFEFEPSAAQVLDALLGSYVRSRVWFMMLSSAAAEHAARRAAMTSATENAEELVERLVREANDARQAEITTEITEIVGGAEGLHKLATM</sequence>
<evidence type="ECO:0000256" key="10">
    <source>
        <dbReference type="HAMAP-Rule" id="MF_00815"/>
    </source>
</evidence>
<dbReference type="RefSeq" id="WP_204020570.1">
    <property type="nucleotide sequence ID" value="NZ_BOOW01000006.1"/>
</dbReference>
<comment type="function">
    <text evidence="1 10">Produces ATP from ADP in the presence of a proton gradient across the membrane. The gamma chain is believed to be important in regulating ATPase activity and the flow of protons through the CF(0) complex.</text>
</comment>
<dbReference type="GO" id="GO:0046933">
    <property type="term" value="F:proton-transporting ATP synthase activity, rotational mechanism"/>
    <property type="evidence" value="ECO:0007669"/>
    <property type="project" value="UniProtKB-UniRule"/>
</dbReference>
<feature type="coiled-coil region" evidence="11">
    <location>
        <begin position="258"/>
        <end position="285"/>
    </location>
</feature>
<gene>
    <name evidence="12" type="primary">atpG_1</name>
    <name evidence="10" type="synonym">atpG</name>
    <name evidence="12" type="ORF">Ssi02_04980</name>
</gene>
<reference evidence="12" key="1">
    <citation type="submission" date="2021-01" db="EMBL/GenBank/DDBJ databases">
        <title>Whole genome shotgun sequence of Sinosporangium siamense NBRC 109515.</title>
        <authorList>
            <person name="Komaki H."/>
            <person name="Tamura T."/>
        </authorList>
    </citation>
    <scope>NUCLEOTIDE SEQUENCE</scope>
    <source>
        <strain evidence="12">NBRC 109515</strain>
    </source>
</reference>
<evidence type="ECO:0000256" key="5">
    <source>
        <dbReference type="ARBA" id="ARBA00022781"/>
    </source>
</evidence>
<accession>A0A919RB59</accession>
<comment type="subcellular location">
    <subcellularLocation>
        <location evidence="10">Cell membrane</location>
        <topology evidence="10">Peripheral membrane protein</topology>
    </subcellularLocation>
    <subcellularLocation>
        <location evidence="2">Membrane</location>
        <topology evidence="2">Peripheral membrane protein</topology>
    </subcellularLocation>
</comment>
<keyword evidence="4 10" id="KW-0813">Transport</keyword>
<dbReference type="Gene3D" id="3.40.1380.10">
    <property type="match status" value="1"/>
</dbReference>
<dbReference type="GO" id="GO:0005886">
    <property type="term" value="C:plasma membrane"/>
    <property type="evidence" value="ECO:0007669"/>
    <property type="project" value="UniProtKB-SubCell"/>
</dbReference>